<evidence type="ECO:0000259" key="1">
    <source>
        <dbReference type="PROSITE" id="PS51819"/>
    </source>
</evidence>
<dbReference type="EMBL" id="JAUSSY010000010">
    <property type="protein sequence ID" value="MDQ0119787.1"/>
    <property type="molecule type" value="Genomic_DNA"/>
</dbReference>
<dbReference type="Proteomes" id="UP001226389">
    <property type="component" value="Unassembled WGS sequence"/>
</dbReference>
<dbReference type="InterPro" id="IPR029068">
    <property type="entry name" value="Glyas_Bleomycin-R_OHBP_Dase"/>
</dbReference>
<name>A0ABT9UKL5_9MICC</name>
<evidence type="ECO:0000313" key="3">
    <source>
        <dbReference type="Proteomes" id="UP001226389"/>
    </source>
</evidence>
<sequence>MGAPCWVDTWQPDPQGAKEFYGGLFGWTFDEPIQVPGFEGGYCLARLDGRSVGGVGQAPPGSPAGWLTHIRVGDAGKASALAEQAGGRQLGAIGAGTRSQLVADSSGVLFGLRQAGVNDGVELADQPNSWAMSSLHTPDLGKAQEFYRALFNWELTSPPDAPFSLWLLEDQLVAVVTPTDGVTVPPHWSVNFGVTDADRTADRAVALGGGIVMAPMDTPGFRSAVISDPWGGVVAVSAVTEQTGTPPARA</sequence>
<organism evidence="2 3">
    <name type="scientific">Pseudarthrobacter defluvii</name>
    <dbReference type="NCBI Taxonomy" id="410837"/>
    <lineage>
        <taxon>Bacteria</taxon>
        <taxon>Bacillati</taxon>
        <taxon>Actinomycetota</taxon>
        <taxon>Actinomycetes</taxon>
        <taxon>Micrococcales</taxon>
        <taxon>Micrococcaceae</taxon>
        <taxon>Pseudarthrobacter</taxon>
    </lineage>
</organism>
<dbReference type="InterPro" id="IPR041581">
    <property type="entry name" value="Glyoxalase_6"/>
</dbReference>
<dbReference type="PANTHER" id="PTHR33993:SF14">
    <property type="entry name" value="GB|AAF24581.1"/>
    <property type="match status" value="1"/>
</dbReference>
<feature type="domain" description="VOC" evidence="1">
    <location>
        <begin position="126"/>
        <end position="239"/>
    </location>
</feature>
<feature type="domain" description="VOC" evidence="1">
    <location>
        <begin position="3"/>
        <end position="115"/>
    </location>
</feature>
<dbReference type="SUPFAM" id="SSF54593">
    <property type="entry name" value="Glyoxalase/Bleomycin resistance protein/Dihydroxybiphenyl dioxygenase"/>
    <property type="match status" value="2"/>
</dbReference>
<evidence type="ECO:0000313" key="2">
    <source>
        <dbReference type="EMBL" id="MDQ0119787.1"/>
    </source>
</evidence>
<accession>A0ABT9UKL5</accession>
<dbReference type="InterPro" id="IPR052164">
    <property type="entry name" value="Anthracycline_SecMetBiosynth"/>
</dbReference>
<dbReference type="CDD" id="cd07247">
    <property type="entry name" value="SgaA_N_like"/>
    <property type="match status" value="2"/>
</dbReference>
<dbReference type="Gene3D" id="3.10.180.10">
    <property type="entry name" value="2,3-Dihydroxybiphenyl 1,2-Dioxygenase, domain 1"/>
    <property type="match status" value="2"/>
</dbReference>
<dbReference type="GO" id="GO:0016829">
    <property type="term" value="F:lyase activity"/>
    <property type="evidence" value="ECO:0007669"/>
    <property type="project" value="UniProtKB-KW"/>
</dbReference>
<proteinExistence type="predicted"/>
<dbReference type="PROSITE" id="PS51819">
    <property type="entry name" value="VOC"/>
    <property type="match status" value="2"/>
</dbReference>
<keyword evidence="3" id="KW-1185">Reference proteome</keyword>
<gene>
    <name evidence="2" type="ORF">J2T22_002982</name>
</gene>
<keyword evidence="2" id="KW-0456">Lyase</keyword>
<dbReference type="PANTHER" id="PTHR33993">
    <property type="entry name" value="GLYOXALASE-RELATED"/>
    <property type="match status" value="1"/>
</dbReference>
<protein>
    <submittedName>
        <fullName evidence="2">Enzyme related to lactoylglutathione lyase</fullName>
    </submittedName>
</protein>
<comment type="caution">
    <text evidence="2">The sequence shown here is derived from an EMBL/GenBank/DDBJ whole genome shotgun (WGS) entry which is preliminary data.</text>
</comment>
<reference evidence="2 3" key="1">
    <citation type="submission" date="2023-07" db="EMBL/GenBank/DDBJ databases">
        <title>Sorghum-associated microbial communities from plants grown in Nebraska, USA.</title>
        <authorList>
            <person name="Schachtman D."/>
        </authorList>
    </citation>
    <scope>NUCLEOTIDE SEQUENCE [LARGE SCALE GENOMIC DNA]</scope>
    <source>
        <strain evidence="2 3">DS994</strain>
    </source>
</reference>
<dbReference type="InterPro" id="IPR037523">
    <property type="entry name" value="VOC_core"/>
</dbReference>
<dbReference type="Pfam" id="PF18029">
    <property type="entry name" value="Glyoxalase_6"/>
    <property type="match status" value="1"/>
</dbReference>
<dbReference type="RefSeq" id="WP_307491556.1">
    <property type="nucleotide sequence ID" value="NZ_JAUSSY010000010.1"/>
</dbReference>